<sequence>MKVVVALDFSDISLNALDFAVALAEKKDGEIILVHVIEAVFDFASQASVALESMHADAEKLMKKSIVERKNTGLKFRSVIKEGTASISISKLATEVGATLIVMGTQGSSGILKSLMGSTTINLIKEATVPTLVVPAESDPSFIQKVAIAMEFADDETDFIEWVIGLSKRWESGLEFVHVQTGLENNVDQKISELVKFMETNYPKTPTKIHKFYAKTAVEGLDQYLEENENVVLVMSHHHKNVWDQILSRSQTMKMIFHSKVPILVMP</sequence>
<dbReference type="InterPro" id="IPR006016">
    <property type="entry name" value="UspA"/>
</dbReference>
<protein>
    <submittedName>
        <fullName evidence="3">Universal stress protein</fullName>
    </submittedName>
</protein>
<feature type="domain" description="UspA" evidence="2">
    <location>
        <begin position="2"/>
        <end position="135"/>
    </location>
</feature>
<keyword evidence="4" id="KW-1185">Reference proteome</keyword>
<dbReference type="Gene3D" id="3.40.50.12370">
    <property type="match status" value="1"/>
</dbReference>
<reference evidence="3" key="1">
    <citation type="submission" date="2022-10" db="EMBL/GenBank/DDBJ databases">
        <title>Algoriphagus sp. a novel bacteria isolate from halophytes salicornia europaea.</title>
        <authorList>
            <person name="Peng Y."/>
            <person name="Jiang L."/>
            <person name="Lee J."/>
        </authorList>
    </citation>
    <scope>NUCLEOTIDE SEQUENCE</scope>
    <source>
        <strain evidence="3">TR-M5</strain>
    </source>
</reference>
<evidence type="ECO:0000313" key="3">
    <source>
        <dbReference type="EMBL" id="UZD23253.1"/>
    </source>
</evidence>
<dbReference type="CDD" id="cd00293">
    <property type="entry name" value="USP-like"/>
    <property type="match status" value="1"/>
</dbReference>
<dbReference type="PANTHER" id="PTHR46268:SF6">
    <property type="entry name" value="UNIVERSAL STRESS PROTEIN UP12"/>
    <property type="match status" value="1"/>
</dbReference>
<dbReference type="SUPFAM" id="SSF52402">
    <property type="entry name" value="Adenine nucleotide alpha hydrolases-like"/>
    <property type="match status" value="2"/>
</dbReference>
<evidence type="ECO:0000313" key="4">
    <source>
        <dbReference type="Proteomes" id="UP001163156"/>
    </source>
</evidence>
<organism evidence="3 4">
    <name type="scientific">Algoriphagus halophytocola</name>
    <dbReference type="NCBI Taxonomy" id="2991499"/>
    <lineage>
        <taxon>Bacteria</taxon>
        <taxon>Pseudomonadati</taxon>
        <taxon>Bacteroidota</taxon>
        <taxon>Cytophagia</taxon>
        <taxon>Cytophagales</taxon>
        <taxon>Cyclobacteriaceae</taxon>
        <taxon>Algoriphagus</taxon>
    </lineage>
</organism>
<dbReference type="Pfam" id="PF00582">
    <property type="entry name" value="Usp"/>
    <property type="match status" value="1"/>
</dbReference>
<dbReference type="PANTHER" id="PTHR46268">
    <property type="entry name" value="STRESS RESPONSE PROTEIN NHAX"/>
    <property type="match status" value="1"/>
</dbReference>
<dbReference type="PRINTS" id="PR01438">
    <property type="entry name" value="UNVRSLSTRESS"/>
</dbReference>
<accession>A0ABY6MI08</accession>
<dbReference type="InterPro" id="IPR006015">
    <property type="entry name" value="Universal_stress_UspA"/>
</dbReference>
<dbReference type="Proteomes" id="UP001163156">
    <property type="component" value="Chromosome"/>
</dbReference>
<comment type="similarity">
    <text evidence="1">Belongs to the universal stress protein A family.</text>
</comment>
<proteinExistence type="inferred from homology"/>
<name>A0ABY6MI08_9BACT</name>
<dbReference type="RefSeq" id="WP_264809792.1">
    <property type="nucleotide sequence ID" value="NZ_CP110226.1"/>
</dbReference>
<evidence type="ECO:0000256" key="1">
    <source>
        <dbReference type="ARBA" id="ARBA00008791"/>
    </source>
</evidence>
<evidence type="ECO:0000259" key="2">
    <source>
        <dbReference type="Pfam" id="PF00582"/>
    </source>
</evidence>
<dbReference type="EMBL" id="CP110226">
    <property type="protein sequence ID" value="UZD23253.1"/>
    <property type="molecule type" value="Genomic_DNA"/>
</dbReference>
<gene>
    <name evidence="3" type="ORF">OM944_01925</name>
</gene>